<dbReference type="EMBL" id="PDNU01000004">
    <property type="protein sequence ID" value="PHK96085.1"/>
    <property type="molecule type" value="Genomic_DNA"/>
</dbReference>
<evidence type="ECO:0000313" key="3">
    <source>
        <dbReference type="Proteomes" id="UP000223527"/>
    </source>
</evidence>
<reference evidence="2 3" key="1">
    <citation type="submission" date="2017-10" db="EMBL/GenBank/DDBJ databases">
        <authorList>
            <person name="Banno H."/>
            <person name="Chua N.-H."/>
        </authorList>
    </citation>
    <scope>NUCLEOTIDE SEQUENCE [LARGE SCALE GENOMIC DNA]</scope>
    <source>
        <strain evidence="2 3">YW11</strain>
    </source>
</reference>
<sequence>MENLARWTLAQTFGLLGTLAVIFRDNYRSPLPALELGEMLVRFGPQASALGLLLALWPISDLLFRACAPDRAWQCAGAFNRWAVGLLLFFLCAHAAVLGLVVMSDPVVLARAVRPALRSAYGAALLATALLSLAYVLRLEFTLWKAHDRGMRNDRQG</sequence>
<feature type="transmembrane region" description="Helical" evidence="1">
    <location>
        <begin position="121"/>
        <end position="141"/>
    </location>
</feature>
<keyword evidence="1" id="KW-1133">Transmembrane helix</keyword>
<gene>
    <name evidence="2" type="ORF">CR162_04375</name>
</gene>
<proteinExistence type="predicted"/>
<evidence type="ECO:0000313" key="2">
    <source>
        <dbReference type="EMBL" id="PHK96085.1"/>
    </source>
</evidence>
<organism evidence="2 3">
    <name type="scientific">Teichococcus rhizosphaerae</name>
    <dbReference type="NCBI Taxonomy" id="1335062"/>
    <lineage>
        <taxon>Bacteria</taxon>
        <taxon>Pseudomonadati</taxon>
        <taxon>Pseudomonadota</taxon>
        <taxon>Alphaproteobacteria</taxon>
        <taxon>Acetobacterales</taxon>
        <taxon>Roseomonadaceae</taxon>
        <taxon>Roseomonas</taxon>
    </lineage>
</organism>
<comment type="caution">
    <text evidence="2">The sequence shown here is derived from an EMBL/GenBank/DDBJ whole genome shotgun (WGS) entry which is preliminary data.</text>
</comment>
<accession>A0A2C7AF65</accession>
<dbReference type="AlphaFoldDB" id="A0A2C7AF65"/>
<keyword evidence="1" id="KW-0812">Transmembrane</keyword>
<evidence type="ECO:0000256" key="1">
    <source>
        <dbReference type="SAM" id="Phobius"/>
    </source>
</evidence>
<keyword evidence="1" id="KW-0472">Membrane</keyword>
<keyword evidence="3" id="KW-1185">Reference proteome</keyword>
<name>A0A2C7AF65_9PROT</name>
<dbReference type="Proteomes" id="UP000223527">
    <property type="component" value="Unassembled WGS sequence"/>
</dbReference>
<feature type="transmembrane region" description="Helical" evidence="1">
    <location>
        <begin position="79"/>
        <end position="101"/>
    </location>
</feature>
<dbReference type="OrthoDB" id="7263286at2"/>
<feature type="transmembrane region" description="Helical" evidence="1">
    <location>
        <begin position="48"/>
        <end position="67"/>
    </location>
</feature>
<protein>
    <submittedName>
        <fullName evidence="2">Uncharacterized protein</fullName>
    </submittedName>
</protein>
<dbReference type="RefSeq" id="WP_099094325.1">
    <property type="nucleotide sequence ID" value="NZ_PDNU01000004.1"/>
</dbReference>